<dbReference type="AlphaFoldDB" id="A0A9N8DKY8"/>
<feature type="region of interest" description="Disordered" evidence="1">
    <location>
        <begin position="1"/>
        <end position="37"/>
    </location>
</feature>
<evidence type="ECO:0000256" key="1">
    <source>
        <dbReference type="SAM" id="MobiDB-lite"/>
    </source>
</evidence>
<organism evidence="3 4">
    <name type="scientific">Seminavis robusta</name>
    <dbReference type="NCBI Taxonomy" id="568900"/>
    <lineage>
        <taxon>Eukaryota</taxon>
        <taxon>Sar</taxon>
        <taxon>Stramenopiles</taxon>
        <taxon>Ochrophyta</taxon>
        <taxon>Bacillariophyta</taxon>
        <taxon>Bacillariophyceae</taxon>
        <taxon>Bacillariophycidae</taxon>
        <taxon>Naviculales</taxon>
        <taxon>Naviculaceae</taxon>
        <taxon>Seminavis</taxon>
    </lineage>
</organism>
<name>A0A9N8DKY8_9STRA</name>
<dbReference type="PANTHER" id="PTHR47380">
    <property type="entry name" value="OS02G0533000 PROTEIN"/>
    <property type="match status" value="1"/>
</dbReference>
<sequence length="583" mass="64927">MAQPLSISTGDDHDETQALQQQDDDDTTSNNNEPSLEQKILEVVKKCPKDESQQYLVKPARLSAELGLSVEDATAELCGLLQAVGGGHDGAEFRFETTKDDTNSSTGVSTMVFTFPLDFERRAKRKRRKEDFQQWLWECFLVFLKGLKIVTAFGLILSLCILVIAAMIGIVVAIVAMSTNNQRGNGAHRHMLFRQLRAMFYTVRQLLWCYALFGQSVEGQDPFLGEMAYDMSLLLSVCCGSPGSFFWWFRMQQLNRRREMQRRGWRRGLWNQSSGGQYEMESDVSGVRLVRGGDWARQQQQLQQPVQQGSSDEQRGLLSIAVEYLFGPTPFAPGPSETEKWKLRAAAIVQLASNHQGVSLQQLSPYTDEPPSSVDQDVTALVAGGLQIVTHFNGVPAKTTTEMKPHMAQFSFPELMGESQYAARYENLADDEDADDESWGSLLCVGATGLGRPSRRTGATASPVPTHLTERRYKFTKLQTNQFVYCVSLGALNLVGVIWLKQSLEPKGMLFIPDGTLMATIIKHGLMKVLYFYAILFFVLPAARLALIALLNARIRKRNSRRKGLASSLNVSSSVPAQVSSPL</sequence>
<feature type="transmembrane region" description="Helical" evidence="2">
    <location>
        <begin position="482"/>
        <end position="500"/>
    </location>
</feature>
<evidence type="ECO:0000313" key="3">
    <source>
        <dbReference type="EMBL" id="CAB9502634.1"/>
    </source>
</evidence>
<dbReference type="OrthoDB" id="46904at2759"/>
<dbReference type="Proteomes" id="UP001153069">
    <property type="component" value="Unassembled WGS sequence"/>
</dbReference>
<keyword evidence="2" id="KW-0472">Membrane</keyword>
<comment type="caution">
    <text evidence="3">The sequence shown here is derived from an EMBL/GenBank/DDBJ whole genome shotgun (WGS) entry which is preliminary data.</text>
</comment>
<evidence type="ECO:0000256" key="2">
    <source>
        <dbReference type="SAM" id="Phobius"/>
    </source>
</evidence>
<feature type="transmembrane region" description="Helical" evidence="2">
    <location>
        <begin position="229"/>
        <end position="249"/>
    </location>
</feature>
<feature type="transmembrane region" description="Helical" evidence="2">
    <location>
        <begin position="198"/>
        <end position="217"/>
    </location>
</feature>
<dbReference type="InterPro" id="IPR044200">
    <property type="entry name" value="At5g03900-like"/>
</dbReference>
<dbReference type="PANTHER" id="PTHR47380:SF4">
    <property type="entry name" value="OS02G0533000 PROTEIN"/>
    <property type="match status" value="1"/>
</dbReference>
<gene>
    <name evidence="3" type="ORF">SEMRO_142_G066110.1</name>
</gene>
<protein>
    <submittedName>
        <fullName evidence="3">Uncharacterized protein</fullName>
    </submittedName>
</protein>
<keyword evidence="2" id="KW-1133">Transmembrane helix</keyword>
<dbReference type="EMBL" id="CAICTM010000141">
    <property type="protein sequence ID" value="CAB9502634.1"/>
    <property type="molecule type" value="Genomic_DNA"/>
</dbReference>
<reference evidence="3" key="1">
    <citation type="submission" date="2020-06" db="EMBL/GenBank/DDBJ databases">
        <authorList>
            <consortium name="Plant Systems Biology data submission"/>
        </authorList>
    </citation>
    <scope>NUCLEOTIDE SEQUENCE</scope>
    <source>
        <strain evidence="3">D6</strain>
    </source>
</reference>
<keyword evidence="2" id="KW-0812">Transmembrane</keyword>
<accession>A0A9N8DKY8</accession>
<proteinExistence type="predicted"/>
<feature type="transmembrane region" description="Helical" evidence="2">
    <location>
        <begin position="530"/>
        <end position="553"/>
    </location>
</feature>
<keyword evidence="4" id="KW-1185">Reference proteome</keyword>
<evidence type="ECO:0000313" key="4">
    <source>
        <dbReference type="Proteomes" id="UP001153069"/>
    </source>
</evidence>
<feature type="transmembrane region" description="Helical" evidence="2">
    <location>
        <begin position="156"/>
        <end position="177"/>
    </location>
</feature>